<organism evidence="3 4">
    <name type="scientific">Limosilactobacillus pontis DSM 8475</name>
    <dbReference type="NCBI Taxonomy" id="1423794"/>
    <lineage>
        <taxon>Bacteria</taxon>
        <taxon>Bacillati</taxon>
        <taxon>Bacillota</taxon>
        <taxon>Bacilli</taxon>
        <taxon>Lactobacillales</taxon>
        <taxon>Lactobacillaceae</taxon>
        <taxon>Limosilactobacillus</taxon>
    </lineage>
</organism>
<dbReference type="InterPro" id="IPR036890">
    <property type="entry name" value="HATPase_C_sf"/>
</dbReference>
<comment type="caution">
    <text evidence="3">The sequence shown here is derived from an EMBL/GenBank/DDBJ whole genome shotgun (WGS) entry which is preliminary data.</text>
</comment>
<feature type="transmembrane region" description="Helical" evidence="1">
    <location>
        <begin position="69"/>
        <end position="88"/>
    </location>
</feature>
<dbReference type="PANTHER" id="PTHR40448">
    <property type="entry name" value="TWO-COMPONENT SENSOR HISTIDINE KINASE"/>
    <property type="match status" value="1"/>
</dbReference>
<dbReference type="Gene3D" id="3.30.565.10">
    <property type="entry name" value="Histidine kinase-like ATPase, C-terminal domain"/>
    <property type="match status" value="1"/>
</dbReference>
<accession>A0A922TN91</accession>
<feature type="transmembrane region" description="Helical" evidence="1">
    <location>
        <begin position="146"/>
        <end position="169"/>
    </location>
</feature>
<dbReference type="Proteomes" id="UP000051085">
    <property type="component" value="Unassembled WGS sequence"/>
</dbReference>
<evidence type="ECO:0000259" key="2">
    <source>
        <dbReference type="Pfam" id="PF14501"/>
    </source>
</evidence>
<sequence>MPFNFFINDLIWIVIAIALIYFLVNHSTCSLTDLVASFSYSMLVYYFSQVIVVSLLPLLLQLLASNTAYFVLTNLTIPLCYGASLILIRLTRSFFKRYLTCLQNNHLIAKWLFSLAFLPFSYWFYYSQYNRRLMQLPVLPAGASPLSHRLAFLGIGGGYFLLVLLAMGITGHFLAHRDRADAAEYRLANLARYTSQLEVMTDDLRRFRHDYQNILYSLNSALATDNIAYAKRALNHLTHATQRDIKVPTGIIGPLKNIKDPGIKAVVFDKISTALDQGLRMDVEIADPIRLTQTLQQVDAIRIITILFDNAIHAARLSDDKRLAFSLYENQFAQFIVIDNSTVQAQVNLENLANLAHTVTLGKSHQLGLQNLQIILARYPGANNDRSAQHHYFEQRIIVPKKK</sequence>
<feature type="transmembrane region" description="Helical" evidence="1">
    <location>
        <begin position="108"/>
        <end position="126"/>
    </location>
</feature>
<feature type="domain" description="Sensor histidine kinase NatK-like C-terminal" evidence="2">
    <location>
        <begin position="296"/>
        <end position="400"/>
    </location>
</feature>
<dbReference type="GeneID" id="87979515"/>
<dbReference type="GO" id="GO:0042802">
    <property type="term" value="F:identical protein binding"/>
    <property type="evidence" value="ECO:0007669"/>
    <property type="project" value="TreeGrafter"/>
</dbReference>
<gene>
    <name evidence="3" type="ORF">FD34_GL000176</name>
</gene>
<evidence type="ECO:0000313" key="4">
    <source>
        <dbReference type="Proteomes" id="UP000051085"/>
    </source>
</evidence>
<evidence type="ECO:0000313" key="3">
    <source>
        <dbReference type="EMBL" id="KRM36169.1"/>
    </source>
</evidence>
<keyword evidence="1" id="KW-1133">Transmembrane helix</keyword>
<name>A0A922TN91_9LACO</name>
<dbReference type="AlphaFoldDB" id="A0A922TN91"/>
<keyword evidence="1" id="KW-0472">Membrane</keyword>
<reference evidence="3 4" key="1">
    <citation type="journal article" date="2015" name="Genome Announc.">
        <title>Expanding the biotechnology potential of lactobacilli through comparative genomics of 213 strains and associated genera.</title>
        <authorList>
            <person name="Sun Z."/>
            <person name="Harris H.M."/>
            <person name="McCann A."/>
            <person name="Guo C."/>
            <person name="Argimon S."/>
            <person name="Zhang W."/>
            <person name="Yang X."/>
            <person name="Jeffery I.B."/>
            <person name="Cooney J.C."/>
            <person name="Kagawa T.F."/>
            <person name="Liu W."/>
            <person name="Song Y."/>
            <person name="Salvetti E."/>
            <person name="Wrobel A."/>
            <person name="Rasinkangas P."/>
            <person name="Parkhill J."/>
            <person name="Rea M.C."/>
            <person name="O'Sullivan O."/>
            <person name="Ritari J."/>
            <person name="Douillard F.P."/>
            <person name="Paul Ross R."/>
            <person name="Yang R."/>
            <person name="Briner A.E."/>
            <person name="Felis G.E."/>
            <person name="de Vos W.M."/>
            <person name="Barrangou R."/>
            <person name="Klaenhammer T.R."/>
            <person name="Caufield P.W."/>
            <person name="Cui Y."/>
            <person name="Zhang H."/>
            <person name="O'Toole P.W."/>
        </authorList>
    </citation>
    <scope>NUCLEOTIDE SEQUENCE [LARGE SCALE GENOMIC DNA]</scope>
    <source>
        <strain evidence="3 4">DSM 8475</strain>
    </source>
</reference>
<dbReference type="RefSeq" id="WP_057807233.1">
    <property type="nucleotide sequence ID" value="NZ_AZGO01000053.1"/>
</dbReference>
<feature type="transmembrane region" description="Helical" evidence="1">
    <location>
        <begin position="6"/>
        <end position="24"/>
    </location>
</feature>
<keyword evidence="1" id="KW-0812">Transmembrane</keyword>
<dbReference type="InterPro" id="IPR032834">
    <property type="entry name" value="NatK-like_C"/>
</dbReference>
<dbReference type="EMBL" id="AZGO01000053">
    <property type="protein sequence ID" value="KRM36169.1"/>
    <property type="molecule type" value="Genomic_DNA"/>
</dbReference>
<dbReference type="Pfam" id="PF14501">
    <property type="entry name" value="HATPase_c_5"/>
    <property type="match status" value="1"/>
</dbReference>
<feature type="transmembrane region" description="Helical" evidence="1">
    <location>
        <begin position="44"/>
        <end position="63"/>
    </location>
</feature>
<proteinExistence type="predicted"/>
<dbReference type="PANTHER" id="PTHR40448:SF1">
    <property type="entry name" value="TWO-COMPONENT SENSOR HISTIDINE KINASE"/>
    <property type="match status" value="1"/>
</dbReference>
<evidence type="ECO:0000256" key="1">
    <source>
        <dbReference type="SAM" id="Phobius"/>
    </source>
</evidence>
<protein>
    <recommendedName>
        <fullName evidence="2">Sensor histidine kinase NatK-like C-terminal domain-containing protein</fullName>
    </recommendedName>
</protein>